<keyword evidence="3 5" id="KW-1133">Transmembrane helix</keyword>
<evidence type="ECO:0000256" key="2">
    <source>
        <dbReference type="ARBA" id="ARBA00022692"/>
    </source>
</evidence>
<accession>A0A2R6NYP4</accession>
<keyword evidence="8" id="KW-1185">Reference proteome</keyword>
<feature type="transmembrane region" description="Helical" evidence="5">
    <location>
        <begin position="90"/>
        <end position="108"/>
    </location>
</feature>
<reference evidence="7 8" key="1">
    <citation type="submission" date="2018-02" db="EMBL/GenBank/DDBJ databases">
        <title>Genome sequence of the basidiomycete white-rot fungus Phlebia centrifuga.</title>
        <authorList>
            <person name="Granchi Z."/>
            <person name="Peng M."/>
            <person name="de Vries R.P."/>
            <person name="Hilden K."/>
            <person name="Makela M.R."/>
            <person name="Grigoriev I."/>
            <person name="Riley R."/>
        </authorList>
    </citation>
    <scope>NUCLEOTIDE SEQUENCE [LARGE SCALE GENOMIC DNA]</scope>
    <source>
        <strain evidence="7 8">FBCC195</strain>
    </source>
</reference>
<feature type="domain" description="EXS" evidence="6">
    <location>
        <begin position="15"/>
        <end position="153"/>
    </location>
</feature>
<protein>
    <recommendedName>
        <fullName evidence="6">EXS domain-containing protein</fullName>
    </recommendedName>
</protein>
<evidence type="ECO:0000313" key="7">
    <source>
        <dbReference type="EMBL" id="PSR79662.1"/>
    </source>
</evidence>
<dbReference type="EMBL" id="MLYV02000690">
    <property type="protein sequence ID" value="PSR79662.1"/>
    <property type="molecule type" value="Genomic_DNA"/>
</dbReference>
<comment type="subcellular location">
    <subcellularLocation>
        <location evidence="1">Membrane</location>
        <topology evidence="1">Multi-pass membrane protein</topology>
    </subcellularLocation>
</comment>
<dbReference type="Proteomes" id="UP000186601">
    <property type="component" value="Unassembled WGS sequence"/>
</dbReference>
<proteinExistence type="predicted"/>
<evidence type="ECO:0000256" key="3">
    <source>
        <dbReference type="ARBA" id="ARBA00022989"/>
    </source>
</evidence>
<evidence type="ECO:0000256" key="1">
    <source>
        <dbReference type="ARBA" id="ARBA00004141"/>
    </source>
</evidence>
<dbReference type="AlphaFoldDB" id="A0A2R6NYP4"/>
<evidence type="ECO:0000259" key="6">
    <source>
        <dbReference type="Pfam" id="PF03124"/>
    </source>
</evidence>
<keyword evidence="4 5" id="KW-0472">Membrane</keyword>
<keyword evidence="2 5" id="KW-0812">Transmembrane</keyword>
<comment type="caution">
    <text evidence="7">The sequence shown here is derived from an EMBL/GenBank/DDBJ whole genome shotgun (WGS) entry which is preliminary data.</text>
</comment>
<evidence type="ECO:0000256" key="5">
    <source>
        <dbReference type="SAM" id="Phobius"/>
    </source>
</evidence>
<feature type="transmembrane region" description="Helical" evidence="5">
    <location>
        <begin position="124"/>
        <end position="144"/>
    </location>
</feature>
<sequence length="154" mass="17065">MSDNAGDEITFSANFPLPFRVLALGALGILGWATNLHGLNLLGLEAANALELSTHQAHRLTSSSVPNTPLPTARAGWKVIPHPSTIYGPVYKLFFQYSAVCLVGWALYRHATRGEFELVDIFKFVPAVTTLCLFMILVSPFNFAEKRERDKFLQ</sequence>
<evidence type="ECO:0000313" key="8">
    <source>
        <dbReference type="Proteomes" id="UP000186601"/>
    </source>
</evidence>
<dbReference type="Pfam" id="PF03124">
    <property type="entry name" value="EXS"/>
    <property type="match status" value="1"/>
</dbReference>
<evidence type="ECO:0000256" key="4">
    <source>
        <dbReference type="ARBA" id="ARBA00023136"/>
    </source>
</evidence>
<dbReference type="STRING" id="98765.A0A2R6NYP4"/>
<dbReference type="GO" id="GO:0016020">
    <property type="term" value="C:membrane"/>
    <property type="evidence" value="ECO:0007669"/>
    <property type="project" value="UniProtKB-SubCell"/>
</dbReference>
<dbReference type="InterPro" id="IPR004342">
    <property type="entry name" value="EXS_C"/>
</dbReference>
<organism evidence="7 8">
    <name type="scientific">Hermanssonia centrifuga</name>
    <dbReference type="NCBI Taxonomy" id="98765"/>
    <lineage>
        <taxon>Eukaryota</taxon>
        <taxon>Fungi</taxon>
        <taxon>Dikarya</taxon>
        <taxon>Basidiomycota</taxon>
        <taxon>Agaricomycotina</taxon>
        <taxon>Agaricomycetes</taxon>
        <taxon>Polyporales</taxon>
        <taxon>Meruliaceae</taxon>
        <taxon>Hermanssonia</taxon>
    </lineage>
</organism>
<gene>
    <name evidence="7" type="ORF">PHLCEN_2v6963</name>
</gene>
<name>A0A2R6NYP4_9APHY</name>